<evidence type="ECO:0000313" key="2">
    <source>
        <dbReference type="Proteomes" id="UP000075809"/>
    </source>
</evidence>
<keyword evidence="2" id="KW-1185">Reference proteome</keyword>
<dbReference type="InterPro" id="IPR032055">
    <property type="entry name" value="TMEM72"/>
</dbReference>
<organism evidence="1 2">
    <name type="scientific">Mycetomoellerius zeteki</name>
    <dbReference type="NCBI Taxonomy" id="64791"/>
    <lineage>
        <taxon>Eukaryota</taxon>
        <taxon>Metazoa</taxon>
        <taxon>Ecdysozoa</taxon>
        <taxon>Arthropoda</taxon>
        <taxon>Hexapoda</taxon>
        <taxon>Insecta</taxon>
        <taxon>Pterygota</taxon>
        <taxon>Neoptera</taxon>
        <taxon>Endopterygota</taxon>
        <taxon>Hymenoptera</taxon>
        <taxon>Apocrita</taxon>
        <taxon>Aculeata</taxon>
        <taxon>Formicoidea</taxon>
        <taxon>Formicidae</taxon>
        <taxon>Myrmicinae</taxon>
        <taxon>Mycetomoellerius</taxon>
    </lineage>
</organism>
<dbReference type="AlphaFoldDB" id="A0A151WW96"/>
<name>A0A151WW96_9HYME</name>
<accession>A0A151WW96</accession>
<evidence type="ECO:0000313" key="1">
    <source>
        <dbReference type="EMBL" id="KYQ51961.1"/>
    </source>
</evidence>
<gene>
    <name evidence="1" type="ORF">ALC60_08907</name>
</gene>
<dbReference type="PANTHER" id="PTHR28474">
    <property type="entry name" value="TRANSMEMBRANE PROTEIN 72"/>
    <property type="match status" value="1"/>
</dbReference>
<dbReference type="EMBL" id="KQ982696">
    <property type="protein sequence ID" value="KYQ51961.1"/>
    <property type="molecule type" value="Genomic_DNA"/>
</dbReference>
<reference evidence="1 2" key="1">
    <citation type="submission" date="2015-09" db="EMBL/GenBank/DDBJ databases">
        <title>Trachymyrmex zeteki WGS genome.</title>
        <authorList>
            <person name="Nygaard S."/>
            <person name="Hu H."/>
            <person name="Boomsma J."/>
            <person name="Zhang G."/>
        </authorList>
    </citation>
    <scope>NUCLEOTIDE SEQUENCE [LARGE SCALE GENOMIC DNA]</scope>
    <source>
        <strain evidence="1">Tzet28-1</strain>
        <tissue evidence="1">Whole body</tissue>
    </source>
</reference>
<dbReference type="Proteomes" id="UP000075809">
    <property type="component" value="Unassembled WGS sequence"/>
</dbReference>
<protein>
    <submittedName>
        <fullName evidence="1">Uncharacterized protein</fullName>
    </submittedName>
</protein>
<dbReference type="PANTHER" id="PTHR28474:SF1">
    <property type="entry name" value="TRANSMEMBRANE PROTEIN 72"/>
    <property type="match status" value="1"/>
</dbReference>
<proteinExistence type="predicted"/>
<sequence>MITQTKDLVKYPIGDMSTYERPSDVHHLSTMTRIVGVCTAIVANHTREDQTSLFVLRYFTFSEGGTFDKGVRGTDNVPTIAACISRRETELTVCWYKPAVIYTVGAPRAASGVIFFLEVTWAITLFVQLCVRNEDSLCSRCWSSVLAATRGWRRALFYLPLSCILAWRPNKLWLSYVAAGLLAVLSLLHIASSALGRRDPCQSNTGTDSVGESLLNSRQENYDRFEEVLVTEVLDDGVSGPGRCPGDSDGEI</sequence>
<dbReference type="Pfam" id="PF16054">
    <property type="entry name" value="TMEM72"/>
    <property type="match status" value="1"/>
</dbReference>